<evidence type="ECO:0000313" key="7">
    <source>
        <dbReference type="EnsemblPlants" id="TuG1812S0002024600.01.T01"/>
    </source>
</evidence>
<keyword evidence="2" id="KW-0805">Transcription regulation</keyword>
<feature type="region of interest" description="Disordered" evidence="6">
    <location>
        <begin position="1"/>
        <end position="22"/>
    </location>
</feature>
<sequence length="183" mass="21106">GSSGYDDTSSDYDTDDSSHGDGDVDHDPILVLRGLGYHVRKGIFEDRIFYGNHVLLNKDRWDYLKSIVKQCQPPIPYYVSTVTRSAVIRGKSKMCFSKEYSQAYLKDYLRKPMLVRVTSEHFEGNKKVLFKMGKKDGRAIMTKNWREVVEGARMKEDQMAIFRFMERSGGGLRVNMVSGMRIR</sequence>
<evidence type="ECO:0000256" key="4">
    <source>
        <dbReference type="ARBA" id="ARBA00023163"/>
    </source>
</evidence>
<comment type="subcellular location">
    <subcellularLocation>
        <location evidence="1">Nucleus</location>
    </subcellularLocation>
</comment>
<evidence type="ECO:0000256" key="5">
    <source>
        <dbReference type="ARBA" id="ARBA00023242"/>
    </source>
</evidence>
<proteinExistence type="predicted"/>
<dbReference type="AlphaFoldDB" id="A0A8R7R952"/>
<keyword evidence="5" id="KW-0539">Nucleus</keyword>
<organism evidence="7 8">
    <name type="scientific">Triticum urartu</name>
    <name type="common">Red wild einkorn</name>
    <name type="synonym">Crithodium urartu</name>
    <dbReference type="NCBI Taxonomy" id="4572"/>
    <lineage>
        <taxon>Eukaryota</taxon>
        <taxon>Viridiplantae</taxon>
        <taxon>Streptophyta</taxon>
        <taxon>Embryophyta</taxon>
        <taxon>Tracheophyta</taxon>
        <taxon>Spermatophyta</taxon>
        <taxon>Magnoliopsida</taxon>
        <taxon>Liliopsida</taxon>
        <taxon>Poales</taxon>
        <taxon>Poaceae</taxon>
        <taxon>BOP clade</taxon>
        <taxon>Pooideae</taxon>
        <taxon>Triticodae</taxon>
        <taxon>Triticeae</taxon>
        <taxon>Triticinae</taxon>
        <taxon>Triticum</taxon>
    </lineage>
</organism>
<name>A0A8R7R952_TRIUA</name>
<dbReference type="GO" id="GO:0005634">
    <property type="term" value="C:nucleus"/>
    <property type="evidence" value="ECO:0007669"/>
    <property type="project" value="UniProtKB-SubCell"/>
</dbReference>
<reference evidence="8" key="1">
    <citation type="journal article" date="2013" name="Nature">
        <title>Draft genome of the wheat A-genome progenitor Triticum urartu.</title>
        <authorList>
            <person name="Ling H.Q."/>
            <person name="Zhao S."/>
            <person name="Liu D."/>
            <person name="Wang J."/>
            <person name="Sun H."/>
            <person name="Zhang C."/>
            <person name="Fan H."/>
            <person name="Li D."/>
            <person name="Dong L."/>
            <person name="Tao Y."/>
            <person name="Gao C."/>
            <person name="Wu H."/>
            <person name="Li Y."/>
            <person name="Cui Y."/>
            <person name="Guo X."/>
            <person name="Zheng S."/>
            <person name="Wang B."/>
            <person name="Yu K."/>
            <person name="Liang Q."/>
            <person name="Yang W."/>
            <person name="Lou X."/>
            <person name="Chen J."/>
            <person name="Feng M."/>
            <person name="Jian J."/>
            <person name="Zhang X."/>
            <person name="Luo G."/>
            <person name="Jiang Y."/>
            <person name="Liu J."/>
            <person name="Wang Z."/>
            <person name="Sha Y."/>
            <person name="Zhang B."/>
            <person name="Wu H."/>
            <person name="Tang D."/>
            <person name="Shen Q."/>
            <person name="Xue P."/>
            <person name="Zou S."/>
            <person name="Wang X."/>
            <person name="Liu X."/>
            <person name="Wang F."/>
            <person name="Yang Y."/>
            <person name="An X."/>
            <person name="Dong Z."/>
            <person name="Zhang K."/>
            <person name="Zhang X."/>
            <person name="Luo M.C."/>
            <person name="Dvorak J."/>
            <person name="Tong Y."/>
            <person name="Wang J."/>
            <person name="Yang H."/>
            <person name="Li Z."/>
            <person name="Wang D."/>
            <person name="Zhang A."/>
            <person name="Wang J."/>
        </authorList>
    </citation>
    <scope>NUCLEOTIDE SEQUENCE</scope>
    <source>
        <strain evidence="8">cv. G1812</strain>
    </source>
</reference>
<reference evidence="7" key="2">
    <citation type="submission" date="2022-06" db="UniProtKB">
        <authorList>
            <consortium name="EnsemblPlants"/>
        </authorList>
    </citation>
    <scope>IDENTIFICATION</scope>
</reference>
<accession>A0A8R7R952</accession>
<keyword evidence="4" id="KW-0804">Transcription</keyword>
<dbReference type="InterPro" id="IPR015300">
    <property type="entry name" value="DNA-bd_pseudobarrel_sf"/>
</dbReference>
<keyword evidence="8" id="KW-1185">Reference proteome</keyword>
<dbReference type="EnsemblPlants" id="TuG1812S0002024600.01.T01">
    <property type="protein sequence ID" value="TuG1812S0002024600.01.T01"/>
    <property type="gene ID" value="TuG1812S0002024600.01"/>
</dbReference>
<protein>
    <submittedName>
        <fullName evidence="7">Uncharacterized protein</fullName>
    </submittedName>
</protein>
<evidence type="ECO:0000313" key="8">
    <source>
        <dbReference type="Proteomes" id="UP000015106"/>
    </source>
</evidence>
<dbReference type="GO" id="GO:0003677">
    <property type="term" value="F:DNA binding"/>
    <property type="evidence" value="ECO:0007669"/>
    <property type="project" value="UniProtKB-KW"/>
</dbReference>
<dbReference type="Gramene" id="TuG1812S0002024600.01.T01">
    <property type="protein sequence ID" value="TuG1812S0002024600.01.T01"/>
    <property type="gene ID" value="TuG1812S0002024600.01"/>
</dbReference>
<evidence type="ECO:0000256" key="6">
    <source>
        <dbReference type="SAM" id="MobiDB-lite"/>
    </source>
</evidence>
<evidence type="ECO:0000256" key="3">
    <source>
        <dbReference type="ARBA" id="ARBA00023125"/>
    </source>
</evidence>
<dbReference type="SUPFAM" id="SSF101936">
    <property type="entry name" value="DNA-binding pseudobarrel domain"/>
    <property type="match status" value="1"/>
</dbReference>
<dbReference type="Proteomes" id="UP000015106">
    <property type="component" value="Unassembled WGS sequence"/>
</dbReference>
<evidence type="ECO:0000256" key="2">
    <source>
        <dbReference type="ARBA" id="ARBA00023015"/>
    </source>
</evidence>
<dbReference type="Gene3D" id="2.40.330.10">
    <property type="entry name" value="DNA-binding pseudobarrel domain"/>
    <property type="match status" value="1"/>
</dbReference>
<evidence type="ECO:0000256" key="1">
    <source>
        <dbReference type="ARBA" id="ARBA00004123"/>
    </source>
</evidence>
<keyword evidence="3" id="KW-0238">DNA-binding</keyword>